<gene>
    <name evidence="2" type="ORF">SAMEA3375112_03381</name>
</gene>
<dbReference type="AlphaFoldDB" id="A0A9X8RLK2"/>
<sequence length="252" mass="29540">MNNLMVFEGKEVEIFELDGRILFNPKHVAECLDIKNVNENLRNMNQKQVIKLTNSDISLTDIRKLNNAGENFLTESGVYKLIFKSKKKKAEKFQDWVTDEVLPSIRKHGSFSINTNNIKDVLMPVMLNGMLAGFEQLSIENDKKIDTRFNQIETKLDMKYEKQDRQFQEMKDMVGLKSKNIRTLSTLLKIRLSELKGYNVNAYNYDYRTVVARLFSIYNVEKWEDIPIDKFNEIHAMIDGIESMEDVYSWNN</sequence>
<comment type="caution">
    <text evidence="2">The sequence shown here is derived from an EMBL/GenBank/DDBJ whole genome shotgun (WGS) entry which is preliminary data.</text>
</comment>
<evidence type="ECO:0000259" key="1">
    <source>
        <dbReference type="PROSITE" id="PS51750"/>
    </source>
</evidence>
<protein>
    <submittedName>
        <fullName evidence="2">Uncharacterized phage-encoded protein</fullName>
    </submittedName>
</protein>
<evidence type="ECO:0000313" key="2">
    <source>
        <dbReference type="EMBL" id="SJS99741.1"/>
    </source>
</evidence>
<accession>A0A9X8RLK2</accession>
<evidence type="ECO:0000313" key="3">
    <source>
        <dbReference type="Proteomes" id="UP000189137"/>
    </source>
</evidence>
<dbReference type="Pfam" id="PF02498">
    <property type="entry name" value="Bro-N"/>
    <property type="match status" value="1"/>
</dbReference>
<dbReference type="RefSeq" id="WP_021402191.1">
    <property type="nucleotide sequence ID" value="NZ_CP149699.1"/>
</dbReference>
<organism evidence="2 3">
    <name type="scientific">Clostridioides difficile</name>
    <name type="common">Peptoclostridium difficile</name>
    <dbReference type="NCBI Taxonomy" id="1496"/>
    <lineage>
        <taxon>Bacteria</taxon>
        <taxon>Bacillati</taxon>
        <taxon>Bacillota</taxon>
        <taxon>Clostridia</taxon>
        <taxon>Peptostreptococcales</taxon>
        <taxon>Peptostreptococcaceae</taxon>
        <taxon>Clostridioides</taxon>
    </lineage>
</organism>
<feature type="domain" description="Bro-N" evidence="1">
    <location>
        <begin position="1"/>
        <end position="109"/>
    </location>
</feature>
<dbReference type="SMART" id="SM01040">
    <property type="entry name" value="Bro-N"/>
    <property type="match status" value="1"/>
</dbReference>
<name>A0A9X8RLK2_CLODI</name>
<dbReference type="EMBL" id="FUPS01000014">
    <property type="protein sequence ID" value="SJS99741.1"/>
    <property type="molecule type" value="Genomic_DNA"/>
</dbReference>
<dbReference type="PROSITE" id="PS51750">
    <property type="entry name" value="BRO_N"/>
    <property type="match status" value="1"/>
</dbReference>
<reference evidence="2 3" key="1">
    <citation type="submission" date="2017-02" db="EMBL/GenBank/DDBJ databases">
        <authorList>
            <consortium name="Pathogen Informatics"/>
        </authorList>
    </citation>
    <scope>NUCLEOTIDE SEQUENCE [LARGE SCALE GENOMIC DNA]</scope>
    <source>
        <strain evidence="2 3">VRECD0157</strain>
    </source>
</reference>
<dbReference type="Proteomes" id="UP000189137">
    <property type="component" value="Unassembled WGS sequence"/>
</dbReference>
<dbReference type="PANTHER" id="PTHR36180">
    <property type="entry name" value="DNA-BINDING PROTEIN-RELATED-RELATED"/>
    <property type="match status" value="1"/>
</dbReference>
<dbReference type="InterPro" id="IPR003497">
    <property type="entry name" value="BRO_N_domain"/>
</dbReference>
<dbReference type="PANTHER" id="PTHR36180:SF2">
    <property type="entry name" value="BRO FAMILY PROTEIN"/>
    <property type="match status" value="1"/>
</dbReference>
<proteinExistence type="predicted"/>